<dbReference type="SUPFAM" id="SSF46785">
    <property type="entry name" value="Winged helix' DNA-binding domain"/>
    <property type="match status" value="1"/>
</dbReference>
<organism evidence="1">
    <name type="scientific">marine sediment metagenome</name>
    <dbReference type="NCBI Taxonomy" id="412755"/>
    <lineage>
        <taxon>unclassified sequences</taxon>
        <taxon>metagenomes</taxon>
        <taxon>ecological metagenomes</taxon>
    </lineage>
</organism>
<evidence type="ECO:0000313" key="1">
    <source>
        <dbReference type="EMBL" id="KKM76175.1"/>
    </source>
</evidence>
<dbReference type="InterPro" id="IPR036390">
    <property type="entry name" value="WH_DNA-bd_sf"/>
</dbReference>
<protein>
    <submittedName>
        <fullName evidence="1">Uncharacterized protein</fullName>
    </submittedName>
</protein>
<comment type="caution">
    <text evidence="1">The sequence shown here is derived from an EMBL/GenBank/DDBJ whole genome shotgun (WGS) entry which is preliminary data.</text>
</comment>
<dbReference type="EMBL" id="LAZR01008854">
    <property type="protein sequence ID" value="KKM76175.1"/>
    <property type="molecule type" value="Genomic_DNA"/>
</dbReference>
<name>A0A0F9MHM2_9ZZZZ</name>
<dbReference type="AlphaFoldDB" id="A0A0F9MHM2"/>
<accession>A0A0F9MHM2</accession>
<gene>
    <name evidence="1" type="ORF">LCGC14_1382840</name>
</gene>
<reference evidence="1" key="1">
    <citation type="journal article" date="2015" name="Nature">
        <title>Complex archaea that bridge the gap between prokaryotes and eukaryotes.</title>
        <authorList>
            <person name="Spang A."/>
            <person name="Saw J.H."/>
            <person name="Jorgensen S.L."/>
            <person name="Zaremba-Niedzwiedzka K."/>
            <person name="Martijn J."/>
            <person name="Lind A.E."/>
            <person name="van Eijk R."/>
            <person name="Schleper C."/>
            <person name="Guy L."/>
            <person name="Ettema T.J."/>
        </authorList>
    </citation>
    <scope>NUCLEOTIDE SEQUENCE</scope>
</reference>
<sequence length="117" mass="14066">MIGKDYSKQIIDYLTEVEMPKTSKEILANTDIPKDQINVYLTRLKNRDKIWIIGKRGQFNLYMIESKEIYKFHFEQALSICERLYDNLWPSEKAWVKECRKDFSINPRLVDQFEVIV</sequence>
<proteinExistence type="predicted"/>